<protein>
    <submittedName>
        <fullName evidence="2">Uncharacterized protein</fullName>
    </submittedName>
</protein>
<dbReference type="Proteomes" id="UP000013167">
    <property type="component" value="Unassembled WGS sequence"/>
</dbReference>
<reference evidence="2 3" key="1">
    <citation type="journal article" date="2013" name="ISME J.">
        <title>A metabolic model for members of the genus Tetrasphaera involved in enhanced biological phosphorus removal.</title>
        <authorList>
            <person name="Kristiansen R."/>
            <person name="Nguyen H.T.T."/>
            <person name="Saunders A.M."/>
            <person name="Nielsen J.L."/>
            <person name="Wimmer R."/>
            <person name="Le V.Q."/>
            <person name="McIlroy S.J."/>
            <person name="Petrovski S."/>
            <person name="Seviour R.J."/>
            <person name="Calteau A."/>
            <person name="Nielsen K.L."/>
            <person name="Nielsen P.H."/>
        </authorList>
    </citation>
    <scope>NUCLEOTIDE SEQUENCE [LARGE SCALE GENOMIC DNA]</scope>
    <source>
        <strain evidence="2 3">Lp2</strain>
    </source>
</reference>
<feature type="compositionally biased region" description="Polar residues" evidence="1">
    <location>
        <begin position="90"/>
        <end position="103"/>
    </location>
</feature>
<evidence type="ECO:0000313" key="2">
    <source>
        <dbReference type="EMBL" id="CCH71480.1"/>
    </source>
</evidence>
<dbReference type="HOGENOM" id="CLU_2262478_0_0_11"/>
<feature type="region of interest" description="Disordered" evidence="1">
    <location>
        <begin position="55"/>
        <end position="103"/>
    </location>
</feature>
<dbReference type="EMBL" id="CAIZ01000169">
    <property type="protein sequence ID" value="CCH71480.1"/>
    <property type="molecule type" value="Genomic_DNA"/>
</dbReference>
<keyword evidence="3" id="KW-1185">Reference proteome</keyword>
<accession>N0E5S9</accession>
<sequence length="103" mass="11755">MCHRERQQTHGISEITRLSFRNDTNVFIQMRPESHRCQNTESRFGHEMAVSRVTGVTSCRPPGNEKVPDRDTWTMSRPGTAEPPVGIEPTTYSLRVNRSGRLS</sequence>
<name>N0E5S9_9MICO</name>
<comment type="caution">
    <text evidence="2">The sequence shown here is derived from an EMBL/GenBank/DDBJ whole genome shotgun (WGS) entry which is preliminary data.</text>
</comment>
<evidence type="ECO:0000256" key="1">
    <source>
        <dbReference type="SAM" id="MobiDB-lite"/>
    </source>
</evidence>
<proteinExistence type="predicted"/>
<evidence type="ECO:0000313" key="3">
    <source>
        <dbReference type="Proteomes" id="UP000013167"/>
    </source>
</evidence>
<organism evidence="2 3">
    <name type="scientific">Phycicoccus elongatus Lp2</name>
    <dbReference type="NCBI Taxonomy" id="1193181"/>
    <lineage>
        <taxon>Bacteria</taxon>
        <taxon>Bacillati</taxon>
        <taxon>Actinomycetota</taxon>
        <taxon>Actinomycetes</taxon>
        <taxon>Micrococcales</taxon>
        <taxon>Intrasporangiaceae</taxon>
        <taxon>Phycicoccus</taxon>
    </lineage>
</organism>
<gene>
    <name evidence="2" type="ORF">BN10_950006</name>
</gene>
<dbReference type="AlphaFoldDB" id="N0E5S9"/>